<dbReference type="Gene3D" id="2.160.20.10">
    <property type="entry name" value="Single-stranded right-handed beta-helix, Pectin lyase-like"/>
    <property type="match status" value="2"/>
</dbReference>
<name>A0A9W6GRJ3_9HYPH</name>
<accession>A0A9W6GRJ3</accession>
<dbReference type="InterPro" id="IPR039448">
    <property type="entry name" value="Beta_helix"/>
</dbReference>
<feature type="domain" description="Right handed beta helix" evidence="2">
    <location>
        <begin position="228"/>
        <end position="332"/>
    </location>
</feature>
<comment type="caution">
    <text evidence="3">The sequence shown here is derived from an EMBL/GenBank/DDBJ whole genome shotgun (WGS) entry which is preliminary data.</text>
</comment>
<evidence type="ECO:0000313" key="3">
    <source>
        <dbReference type="EMBL" id="GLI91782.1"/>
    </source>
</evidence>
<keyword evidence="1" id="KW-0732">Signal</keyword>
<protein>
    <recommendedName>
        <fullName evidence="2">Right handed beta helix domain-containing protein</fullName>
    </recommendedName>
</protein>
<sequence>MTVARGLALALLLTVSAAAGAEERCRVDLLDVGAVGDGKADDGAAIARALATGCAVTGANRAYRITRAIVLPENATLGDATILAALADDARLAIVAENVAHIALTNIRLDRGADPAHGLAPGVDPHPVQLSSGGVYLSHVENATLTDVEVFGDGVGSGIKLIESAHVRLIRPHVHHMRWASPVQPENEVLFGIWAVASRDVTIDSPRVHDLTPVAILAQGGRADGRRNNMSDGIGSSGAQDLTIVNAEVYNVGEGLDFSGKFTTRNFTLDGLRLHDIDSFCFKTMHADGGVIRRSIAERCGLGGFLLAGRVRNVALTDNEARDIGANGAWPENKHTGFSLEYAFETVPTRISIAGCRSIDAQPTPTTTAGFLNELRNDLPPQEIDFHDNAAQGFTRAATIGFDARP</sequence>
<reference evidence="3" key="1">
    <citation type="journal article" date="2023" name="Int. J. Syst. Evol. Microbiol.">
        <title>Methylocystis iwaonis sp. nov., a type II methane-oxidizing bacterium from surface soil of a rice paddy field in Japan, and emended description of the genus Methylocystis (ex Whittenbury et al. 1970) Bowman et al. 1993.</title>
        <authorList>
            <person name="Kaise H."/>
            <person name="Sawadogo J.B."/>
            <person name="Alam M.S."/>
            <person name="Ueno C."/>
            <person name="Dianou D."/>
            <person name="Shinjo R."/>
            <person name="Asakawa S."/>
        </authorList>
    </citation>
    <scope>NUCLEOTIDE SEQUENCE</scope>
    <source>
        <strain evidence="3">LMG27198</strain>
    </source>
</reference>
<proteinExistence type="predicted"/>
<dbReference type="InterPro" id="IPR011050">
    <property type="entry name" value="Pectin_lyase_fold/virulence"/>
</dbReference>
<dbReference type="AlphaFoldDB" id="A0A9W6GRJ3"/>
<dbReference type="RefSeq" id="WP_281800600.1">
    <property type="nucleotide sequence ID" value="NZ_BSEC01000001.1"/>
</dbReference>
<organism evidence="3 4">
    <name type="scientific">Methylocystis echinoides</name>
    <dbReference type="NCBI Taxonomy" id="29468"/>
    <lineage>
        <taxon>Bacteria</taxon>
        <taxon>Pseudomonadati</taxon>
        <taxon>Pseudomonadota</taxon>
        <taxon>Alphaproteobacteria</taxon>
        <taxon>Hyphomicrobiales</taxon>
        <taxon>Methylocystaceae</taxon>
        <taxon>Methylocystis</taxon>
    </lineage>
</organism>
<evidence type="ECO:0000259" key="2">
    <source>
        <dbReference type="Pfam" id="PF13229"/>
    </source>
</evidence>
<feature type="chain" id="PRO_5040808776" description="Right handed beta helix domain-containing protein" evidence="1">
    <location>
        <begin position="22"/>
        <end position="406"/>
    </location>
</feature>
<gene>
    <name evidence="3" type="ORF">LMG27198_07740</name>
</gene>
<keyword evidence="4" id="KW-1185">Reference proteome</keyword>
<dbReference type="EMBL" id="BSEC01000001">
    <property type="protein sequence ID" value="GLI91782.1"/>
    <property type="molecule type" value="Genomic_DNA"/>
</dbReference>
<dbReference type="Pfam" id="PF13229">
    <property type="entry name" value="Beta_helix"/>
    <property type="match status" value="1"/>
</dbReference>
<dbReference type="InterPro" id="IPR012334">
    <property type="entry name" value="Pectin_lyas_fold"/>
</dbReference>
<evidence type="ECO:0000313" key="4">
    <source>
        <dbReference type="Proteomes" id="UP001144323"/>
    </source>
</evidence>
<dbReference type="Proteomes" id="UP001144323">
    <property type="component" value="Unassembled WGS sequence"/>
</dbReference>
<feature type="signal peptide" evidence="1">
    <location>
        <begin position="1"/>
        <end position="21"/>
    </location>
</feature>
<dbReference type="SUPFAM" id="SSF51126">
    <property type="entry name" value="Pectin lyase-like"/>
    <property type="match status" value="1"/>
</dbReference>
<evidence type="ECO:0000256" key="1">
    <source>
        <dbReference type="SAM" id="SignalP"/>
    </source>
</evidence>